<dbReference type="GO" id="GO:0070006">
    <property type="term" value="F:metalloaminopeptidase activity"/>
    <property type="evidence" value="ECO:0007669"/>
    <property type="project" value="InterPro"/>
</dbReference>
<dbReference type="Gene3D" id="3.40.220.10">
    <property type="entry name" value="Leucine Aminopeptidase, subunit E, domain 1"/>
    <property type="match status" value="2"/>
</dbReference>
<dbReference type="Gene3D" id="3.40.630.10">
    <property type="entry name" value="Zn peptidases"/>
    <property type="match status" value="2"/>
</dbReference>
<dbReference type="PRINTS" id="PR00481">
    <property type="entry name" value="LAMNOPPTDASE"/>
</dbReference>
<evidence type="ECO:0000313" key="9">
    <source>
        <dbReference type="Proteomes" id="UP000245207"/>
    </source>
</evidence>
<dbReference type="CDD" id="cd00433">
    <property type="entry name" value="Peptidase_M17"/>
    <property type="match status" value="1"/>
</dbReference>
<dbReference type="PROSITE" id="PS00631">
    <property type="entry name" value="CYTOSOL_AP"/>
    <property type="match status" value="1"/>
</dbReference>
<proteinExistence type="inferred from homology"/>
<comment type="subunit">
    <text evidence="2">Homohexamer (dimer of homotrimers).</text>
</comment>
<dbReference type="GO" id="GO:0005737">
    <property type="term" value="C:cytoplasm"/>
    <property type="evidence" value="ECO:0007669"/>
    <property type="project" value="InterPro"/>
</dbReference>
<comment type="similarity">
    <text evidence="1">Belongs to the peptidase M17 family.</text>
</comment>
<gene>
    <name evidence="8" type="ORF">CTI12_AA356060</name>
</gene>
<dbReference type="AlphaFoldDB" id="A0A2U1M1D9"/>
<dbReference type="GO" id="GO:0030145">
    <property type="term" value="F:manganese ion binding"/>
    <property type="evidence" value="ECO:0007669"/>
    <property type="project" value="InterPro"/>
</dbReference>
<keyword evidence="6" id="KW-0732">Signal</keyword>
<dbReference type="Pfam" id="PF00883">
    <property type="entry name" value="Peptidase_M17"/>
    <property type="match status" value="2"/>
</dbReference>
<dbReference type="SUPFAM" id="SSF53187">
    <property type="entry name" value="Zn-dependent exopeptidases"/>
    <property type="match status" value="2"/>
</dbReference>
<evidence type="ECO:0000259" key="7">
    <source>
        <dbReference type="PROSITE" id="PS00631"/>
    </source>
</evidence>
<dbReference type="Pfam" id="PF02789">
    <property type="entry name" value="Peptidase_M17_N"/>
    <property type="match status" value="1"/>
</dbReference>
<keyword evidence="4" id="KW-0645">Protease</keyword>
<evidence type="ECO:0000256" key="1">
    <source>
        <dbReference type="ARBA" id="ARBA00009528"/>
    </source>
</evidence>
<dbReference type="SUPFAM" id="SSF52949">
    <property type="entry name" value="Macro domain-like"/>
    <property type="match status" value="1"/>
</dbReference>
<evidence type="ECO:0000313" key="8">
    <source>
        <dbReference type="EMBL" id="PWA55082.1"/>
    </source>
</evidence>
<dbReference type="InterPro" id="IPR043472">
    <property type="entry name" value="Macro_dom-like"/>
</dbReference>
<dbReference type="OrthoDB" id="412814at2759"/>
<feature type="domain" description="Cytosol aminopeptidase" evidence="7">
    <location>
        <begin position="511"/>
        <end position="518"/>
    </location>
</feature>
<evidence type="ECO:0000256" key="6">
    <source>
        <dbReference type="SAM" id="SignalP"/>
    </source>
</evidence>
<evidence type="ECO:0000256" key="5">
    <source>
        <dbReference type="ARBA" id="ARBA00022801"/>
    </source>
</evidence>
<organism evidence="8 9">
    <name type="scientific">Artemisia annua</name>
    <name type="common">Sweet wormwood</name>
    <dbReference type="NCBI Taxonomy" id="35608"/>
    <lineage>
        <taxon>Eukaryota</taxon>
        <taxon>Viridiplantae</taxon>
        <taxon>Streptophyta</taxon>
        <taxon>Embryophyta</taxon>
        <taxon>Tracheophyta</taxon>
        <taxon>Spermatophyta</taxon>
        <taxon>Magnoliopsida</taxon>
        <taxon>eudicotyledons</taxon>
        <taxon>Gunneridae</taxon>
        <taxon>Pentapetalae</taxon>
        <taxon>asterids</taxon>
        <taxon>campanulids</taxon>
        <taxon>Asterales</taxon>
        <taxon>Asteraceae</taxon>
        <taxon>Asteroideae</taxon>
        <taxon>Anthemideae</taxon>
        <taxon>Artemisiinae</taxon>
        <taxon>Artemisia</taxon>
    </lineage>
</organism>
<dbReference type="STRING" id="35608.A0A2U1M1D9"/>
<dbReference type="InterPro" id="IPR000819">
    <property type="entry name" value="Peptidase_M17_C"/>
</dbReference>
<dbReference type="InterPro" id="IPR011356">
    <property type="entry name" value="Leucine_aapep/pepB"/>
</dbReference>
<evidence type="ECO:0000256" key="4">
    <source>
        <dbReference type="ARBA" id="ARBA00022670"/>
    </source>
</evidence>
<feature type="chain" id="PRO_5015613974" evidence="6">
    <location>
        <begin position="16"/>
        <end position="700"/>
    </location>
</feature>
<dbReference type="PANTHER" id="PTHR11963:SF45">
    <property type="entry name" value="LEUCYL AMINOPEPTIDASE"/>
    <property type="match status" value="1"/>
</dbReference>
<keyword evidence="3 8" id="KW-0031">Aminopeptidase</keyword>
<dbReference type="Proteomes" id="UP000245207">
    <property type="component" value="Unassembled WGS sequence"/>
</dbReference>
<protein>
    <submittedName>
        <fullName evidence="8">Leucine aminopeptidase 2, chloroplastic</fullName>
    </submittedName>
</protein>
<evidence type="ECO:0000256" key="3">
    <source>
        <dbReference type="ARBA" id="ARBA00022438"/>
    </source>
</evidence>
<reference evidence="8 9" key="1">
    <citation type="journal article" date="2018" name="Mol. Plant">
        <title>The genome of Artemisia annua provides insight into the evolution of Asteraceae family and artemisinin biosynthesis.</title>
        <authorList>
            <person name="Shen Q."/>
            <person name="Zhang L."/>
            <person name="Liao Z."/>
            <person name="Wang S."/>
            <person name="Yan T."/>
            <person name="Shi P."/>
            <person name="Liu M."/>
            <person name="Fu X."/>
            <person name="Pan Q."/>
            <person name="Wang Y."/>
            <person name="Lv Z."/>
            <person name="Lu X."/>
            <person name="Zhang F."/>
            <person name="Jiang W."/>
            <person name="Ma Y."/>
            <person name="Chen M."/>
            <person name="Hao X."/>
            <person name="Li L."/>
            <person name="Tang Y."/>
            <person name="Lv G."/>
            <person name="Zhou Y."/>
            <person name="Sun X."/>
            <person name="Brodelius P.E."/>
            <person name="Rose J.K.C."/>
            <person name="Tang K."/>
        </authorList>
    </citation>
    <scope>NUCLEOTIDE SEQUENCE [LARGE SCALE GENOMIC DNA]</scope>
    <source>
        <strain evidence="9">cv. Huhao1</strain>
        <tissue evidence="8">Leaf</tissue>
    </source>
</reference>
<sequence>MHLATLLPWLGGGGAAVAAVASNVASGMEISLSAKDINLVEWQGDILAVGVTENDMSKDENSKLQNPALKKLDSHLGGLLSEVTIEEDFTGKAGQSIVIRLSGLGFKRISLIGLGKGPTGSSTYAYHSLGESVASAAKASQANNVAIALASSEGLNPASKLVTASAIAKGTLLGTYEDNRFKSEFKKSTLKSVDLIGLGVGPEVEKKLKYTAEVCTGVILAKELINAPANVVTPEVPAEEAEKIAAAYGDVFTATILDTEQCKELKMGSYLGVPAASANPPKFIHLYMLLWIAIGTLLGTYEDNRFKSEFKKSTLKSVDLIGLGVGPEVEKKLKYTAEVCTGVILAKELINAPANVVTPEVPAEEAEKIAAAYGDVFTATILDTEQCKELKMGSYLGVPAASANPPKFIHLCYKPLSGPIKTKLALVSKGLTYDSGGYNIKTVPGSMELMKFDMGGSAAVLGAAKALGQIKPGGVEVHFIVAACENMISGSGMRPGDILTASNGKTIEVNNTDAEGRLTLADALVYACNQGVDKIVDLATLTAACRVALGHSIAAILTSSDELFKEMVAASEVAGEKFWRLPMEESYWESMNSGVADMVNTGPMVLSLLLFSCNRLENVKRVLRATLHAESRKESNLTHMAAELRLLLGRFSLFSMEGMSFSKDVLFLGCDSSTWLLDLIGACPDRKKFDNEAAFFPPGT</sequence>
<keyword evidence="5" id="KW-0378">Hydrolase</keyword>
<accession>A0A2U1M1D9</accession>
<keyword evidence="9" id="KW-1185">Reference proteome</keyword>
<feature type="signal peptide" evidence="6">
    <location>
        <begin position="1"/>
        <end position="15"/>
    </location>
</feature>
<evidence type="ECO:0000256" key="2">
    <source>
        <dbReference type="ARBA" id="ARBA00011867"/>
    </source>
</evidence>
<dbReference type="InterPro" id="IPR008283">
    <property type="entry name" value="Peptidase_M17_N"/>
</dbReference>
<dbReference type="EMBL" id="PKPP01006868">
    <property type="protein sequence ID" value="PWA55082.1"/>
    <property type="molecule type" value="Genomic_DNA"/>
</dbReference>
<name>A0A2U1M1D9_ARTAN</name>
<comment type="caution">
    <text evidence="8">The sequence shown here is derived from an EMBL/GenBank/DDBJ whole genome shotgun (WGS) entry which is preliminary data.</text>
</comment>
<dbReference type="GO" id="GO:0006508">
    <property type="term" value="P:proteolysis"/>
    <property type="evidence" value="ECO:0007669"/>
    <property type="project" value="UniProtKB-KW"/>
</dbReference>
<dbReference type="PANTHER" id="PTHR11963">
    <property type="entry name" value="LEUCINE AMINOPEPTIDASE-RELATED"/>
    <property type="match status" value="1"/>
</dbReference>